<evidence type="ECO:0000313" key="1">
    <source>
        <dbReference type="EMBL" id="TFK96420.1"/>
    </source>
</evidence>
<organism evidence="1 2">
    <name type="scientific">Pterulicium gracile</name>
    <dbReference type="NCBI Taxonomy" id="1884261"/>
    <lineage>
        <taxon>Eukaryota</taxon>
        <taxon>Fungi</taxon>
        <taxon>Dikarya</taxon>
        <taxon>Basidiomycota</taxon>
        <taxon>Agaricomycotina</taxon>
        <taxon>Agaricomycetes</taxon>
        <taxon>Agaricomycetidae</taxon>
        <taxon>Agaricales</taxon>
        <taxon>Pleurotineae</taxon>
        <taxon>Pterulaceae</taxon>
        <taxon>Pterulicium</taxon>
    </lineage>
</organism>
<dbReference type="Proteomes" id="UP000305067">
    <property type="component" value="Unassembled WGS sequence"/>
</dbReference>
<sequence>MPPYAYNNTHNLRKKRLKRLRRGSNTPQKHAVICKCINKGHLDKDLSWKHQDPHKLKRFEEELPELQVFQGCWGIKCLCCDTFGNRTSYKMNKRKEGSYVHCRKLRGMSQAGMLTVLLLEGSKSPSPEGDNSTGFSTTTRSSRFQSNISLPFPLIVWNFPQNITDLSGKSTQNQGKVSHYLVELRSKSVTVLGESHGYLNPQCLPTMQVMELISIATANIFMN</sequence>
<protein>
    <submittedName>
        <fullName evidence="1">Uncharacterized protein</fullName>
    </submittedName>
</protein>
<dbReference type="AlphaFoldDB" id="A0A5C3Q7R9"/>
<evidence type="ECO:0000313" key="2">
    <source>
        <dbReference type="Proteomes" id="UP000305067"/>
    </source>
</evidence>
<gene>
    <name evidence="1" type="ORF">BDV98DRAFT_586327</name>
</gene>
<keyword evidence="2" id="KW-1185">Reference proteome</keyword>
<name>A0A5C3Q7R9_9AGAR</name>
<proteinExistence type="predicted"/>
<dbReference type="EMBL" id="ML178860">
    <property type="protein sequence ID" value="TFK96420.1"/>
    <property type="molecule type" value="Genomic_DNA"/>
</dbReference>
<accession>A0A5C3Q7R9</accession>
<reference evidence="1 2" key="1">
    <citation type="journal article" date="2019" name="Nat. Ecol. Evol.">
        <title>Megaphylogeny resolves global patterns of mushroom evolution.</title>
        <authorList>
            <person name="Varga T."/>
            <person name="Krizsan K."/>
            <person name="Foldi C."/>
            <person name="Dima B."/>
            <person name="Sanchez-Garcia M."/>
            <person name="Sanchez-Ramirez S."/>
            <person name="Szollosi G.J."/>
            <person name="Szarkandi J.G."/>
            <person name="Papp V."/>
            <person name="Albert L."/>
            <person name="Andreopoulos W."/>
            <person name="Angelini C."/>
            <person name="Antonin V."/>
            <person name="Barry K.W."/>
            <person name="Bougher N.L."/>
            <person name="Buchanan P."/>
            <person name="Buyck B."/>
            <person name="Bense V."/>
            <person name="Catcheside P."/>
            <person name="Chovatia M."/>
            <person name="Cooper J."/>
            <person name="Damon W."/>
            <person name="Desjardin D."/>
            <person name="Finy P."/>
            <person name="Geml J."/>
            <person name="Haridas S."/>
            <person name="Hughes K."/>
            <person name="Justo A."/>
            <person name="Karasinski D."/>
            <person name="Kautmanova I."/>
            <person name="Kiss B."/>
            <person name="Kocsube S."/>
            <person name="Kotiranta H."/>
            <person name="LaButti K.M."/>
            <person name="Lechner B.E."/>
            <person name="Liimatainen K."/>
            <person name="Lipzen A."/>
            <person name="Lukacs Z."/>
            <person name="Mihaltcheva S."/>
            <person name="Morgado L.N."/>
            <person name="Niskanen T."/>
            <person name="Noordeloos M.E."/>
            <person name="Ohm R.A."/>
            <person name="Ortiz-Santana B."/>
            <person name="Ovrebo C."/>
            <person name="Racz N."/>
            <person name="Riley R."/>
            <person name="Savchenko A."/>
            <person name="Shiryaev A."/>
            <person name="Soop K."/>
            <person name="Spirin V."/>
            <person name="Szebenyi C."/>
            <person name="Tomsovsky M."/>
            <person name="Tulloss R.E."/>
            <person name="Uehling J."/>
            <person name="Grigoriev I.V."/>
            <person name="Vagvolgyi C."/>
            <person name="Papp T."/>
            <person name="Martin F.M."/>
            <person name="Miettinen O."/>
            <person name="Hibbett D.S."/>
            <person name="Nagy L.G."/>
        </authorList>
    </citation>
    <scope>NUCLEOTIDE SEQUENCE [LARGE SCALE GENOMIC DNA]</scope>
    <source>
        <strain evidence="1 2">CBS 309.79</strain>
    </source>
</reference>